<dbReference type="AlphaFoldDB" id="A0AAW1JH60"/>
<evidence type="ECO:0000313" key="1">
    <source>
        <dbReference type="EMBL" id="KAK9703006.1"/>
    </source>
</evidence>
<comment type="caution">
    <text evidence="1">The sequence shown here is derived from an EMBL/GenBank/DDBJ whole genome shotgun (WGS) entry which is preliminary data.</text>
</comment>
<dbReference type="Proteomes" id="UP001458880">
    <property type="component" value="Unassembled WGS sequence"/>
</dbReference>
<gene>
    <name evidence="1" type="ORF">QE152_g29589</name>
</gene>
<dbReference type="EMBL" id="JASPKY010000378">
    <property type="protein sequence ID" value="KAK9703006.1"/>
    <property type="molecule type" value="Genomic_DNA"/>
</dbReference>
<accession>A0AAW1JH60</accession>
<protein>
    <submittedName>
        <fullName evidence="1">Uncharacterized protein</fullName>
    </submittedName>
</protein>
<reference evidence="1 2" key="1">
    <citation type="journal article" date="2024" name="BMC Genomics">
        <title>De novo assembly and annotation of Popillia japonica's genome with initial clues to its potential as an invasive pest.</title>
        <authorList>
            <person name="Cucini C."/>
            <person name="Boschi S."/>
            <person name="Funari R."/>
            <person name="Cardaioli E."/>
            <person name="Iannotti N."/>
            <person name="Marturano G."/>
            <person name="Paoli F."/>
            <person name="Bruttini M."/>
            <person name="Carapelli A."/>
            <person name="Frati F."/>
            <person name="Nardi F."/>
        </authorList>
    </citation>
    <scope>NUCLEOTIDE SEQUENCE [LARGE SCALE GENOMIC DNA]</scope>
    <source>
        <strain evidence="1">DMR45628</strain>
    </source>
</reference>
<evidence type="ECO:0000313" key="2">
    <source>
        <dbReference type="Proteomes" id="UP001458880"/>
    </source>
</evidence>
<proteinExistence type="predicted"/>
<name>A0AAW1JH60_POPJA</name>
<sequence>MKLNWLNVEIGFLYSKLNKLETIAYQQHMKLAYTTNRTEWDLHFIKMNQFIATKTYEKRQRLKNKLNNLKHANNTTPPQPKPNILNEPRIVNKSTVEFSEAETRLLQRGLKHGIYQENLPMEDIMNDIHIASTKLNPENQSSNIMSPPF</sequence>
<organism evidence="1 2">
    <name type="scientific">Popillia japonica</name>
    <name type="common">Japanese beetle</name>
    <dbReference type="NCBI Taxonomy" id="7064"/>
    <lineage>
        <taxon>Eukaryota</taxon>
        <taxon>Metazoa</taxon>
        <taxon>Ecdysozoa</taxon>
        <taxon>Arthropoda</taxon>
        <taxon>Hexapoda</taxon>
        <taxon>Insecta</taxon>
        <taxon>Pterygota</taxon>
        <taxon>Neoptera</taxon>
        <taxon>Endopterygota</taxon>
        <taxon>Coleoptera</taxon>
        <taxon>Polyphaga</taxon>
        <taxon>Scarabaeiformia</taxon>
        <taxon>Scarabaeidae</taxon>
        <taxon>Rutelinae</taxon>
        <taxon>Popillia</taxon>
    </lineage>
</organism>
<keyword evidence="2" id="KW-1185">Reference proteome</keyword>